<evidence type="ECO:0000313" key="1">
    <source>
        <dbReference type="EMBL" id="KAJ8676341.1"/>
    </source>
</evidence>
<evidence type="ECO:0000313" key="2">
    <source>
        <dbReference type="Proteomes" id="UP001239111"/>
    </source>
</evidence>
<proteinExistence type="predicted"/>
<organism evidence="1 2">
    <name type="scientific">Eretmocerus hayati</name>
    <dbReference type="NCBI Taxonomy" id="131215"/>
    <lineage>
        <taxon>Eukaryota</taxon>
        <taxon>Metazoa</taxon>
        <taxon>Ecdysozoa</taxon>
        <taxon>Arthropoda</taxon>
        <taxon>Hexapoda</taxon>
        <taxon>Insecta</taxon>
        <taxon>Pterygota</taxon>
        <taxon>Neoptera</taxon>
        <taxon>Endopterygota</taxon>
        <taxon>Hymenoptera</taxon>
        <taxon>Apocrita</taxon>
        <taxon>Proctotrupomorpha</taxon>
        <taxon>Chalcidoidea</taxon>
        <taxon>Aphelinidae</taxon>
        <taxon>Aphelininae</taxon>
        <taxon>Eretmocerus</taxon>
    </lineage>
</organism>
<reference evidence="1" key="1">
    <citation type="submission" date="2023-04" db="EMBL/GenBank/DDBJ databases">
        <title>A chromosome-level genome assembly of the parasitoid wasp Eretmocerus hayati.</title>
        <authorList>
            <person name="Zhong Y."/>
            <person name="Liu S."/>
            <person name="Liu Y."/>
        </authorList>
    </citation>
    <scope>NUCLEOTIDE SEQUENCE</scope>
    <source>
        <strain evidence="1">ZJU_SS_LIU_2023</strain>
    </source>
</reference>
<comment type="caution">
    <text evidence="1">The sequence shown here is derived from an EMBL/GenBank/DDBJ whole genome shotgun (WGS) entry which is preliminary data.</text>
</comment>
<gene>
    <name evidence="1" type="ORF">QAD02_012128</name>
</gene>
<name>A0ACC2NYV3_9HYME</name>
<dbReference type="Proteomes" id="UP001239111">
    <property type="component" value="Chromosome 2"/>
</dbReference>
<protein>
    <submittedName>
        <fullName evidence="1">Uncharacterized protein</fullName>
    </submittedName>
</protein>
<keyword evidence="2" id="KW-1185">Reference proteome</keyword>
<accession>A0ACC2NYV3</accession>
<dbReference type="EMBL" id="CM056742">
    <property type="protein sequence ID" value="KAJ8676341.1"/>
    <property type="molecule type" value="Genomic_DNA"/>
</dbReference>
<sequence length="117" mass="13421">MCLIVIFVAFSTGRPQMSTMNGKRPPSMPPRHHQNEATSQHFDLIKFIYESWNSISKELDSYHNQQHGNSSGYRNSSLVTYYQESEPNPLLKDFEPFDLEAYCSQRGVQSISRNASS</sequence>